<dbReference type="EMBL" id="JACHMJ010000001">
    <property type="protein sequence ID" value="MBB5843080.1"/>
    <property type="molecule type" value="Genomic_DNA"/>
</dbReference>
<evidence type="ECO:0000313" key="2">
    <source>
        <dbReference type="EMBL" id="MBB5843080.1"/>
    </source>
</evidence>
<evidence type="ECO:0000313" key="3">
    <source>
        <dbReference type="Proteomes" id="UP000536685"/>
    </source>
</evidence>
<dbReference type="InterPro" id="IPR013830">
    <property type="entry name" value="SGNH_hydro"/>
</dbReference>
<protein>
    <recommendedName>
        <fullName evidence="1">SGNH hydrolase-type esterase domain-containing protein</fullName>
    </recommendedName>
</protein>
<evidence type="ECO:0000259" key="1">
    <source>
        <dbReference type="Pfam" id="PF13472"/>
    </source>
</evidence>
<proteinExistence type="predicted"/>
<dbReference type="SUPFAM" id="SSF52266">
    <property type="entry name" value="SGNH hydrolase"/>
    <property type="match status" value="1"/>
</dbReference>
<dbReference type="AlphaFoldDB" id="A0A841AGX5"/>
<name>A0A841AGX5_9MICO</name>
<dbReference type="Proteomes" id="UP000536685">
    <property type="component" value="Unassembled WGS sequence"/>
</dbReference>
<dbReference type="CDD" id="cd01836">
    <property type="entry name" value="FeeA_FeeB_like"/>
    <property type="match status" value="1"/>
</dbReference>
<accession>A0A841AGX5</accession>
<keyword evidence="3" id="KW-1185">Reference proteome</keyword>
<feature type="domain" description="SGNH hydrolase-type esterase" evidence="1">
    <location>
        <begin position="58"/>
        <end position="212"/>
    </location>
</feature>
<organism evidence="2 3">
    <name type="scientific">Conyzicola lurida</name>
    <dbReference type="NCBI Taxonomy" id="1172621"/>
    <lineage>
        <taxon>Bacteria</taxon>
        <taxon>Bacillati</taxon>
        <taxon>Actinomycetota</taxon>
        <taxon>Actinomycetes</taxon>
        <taxon>Micrococcales</taxon>
        <taxon>Microbacteriaceae</taxon>
        <taxon>Conyzicola</taxon>
    </lineage>
</organism>
<dbReference type="Gene3D" id="3.40.50.1110">
    <property type="entry name" value="SGNH hydrolase"/>
    <property type="match status" value="1"/>
</dbReference>
<sequence length="255" mass="27123">MRDAIAHRIVNALGRPFVRVWLASAEMSAPWLPRPDGPGAPQPEHDADRLLLVGNGAAVGYGVLTHDLSLAGHLGRQLTVANGRPAHVSVLADGSMTWGSAAALLPDAHLDPYDAIVLTVGVNEALGLASAEQVRRACAGVLDYLASPRAPKLRIIVVGIPPLRSISSVPPSVEWLVDRHAAVLNSVVSEVCGSRDLVTFVPFAPEPGRDRRRYRSTETYREWAALIVPATAEALARECPTGSAVADDDLRHPST</sequence>
<dbReference type="Pfam" id="PF13472">
    <property type="entry name" value="Lipase_GDSL_2"/>
    <property type="match status" value="1"/>
</dbReference>
<reference evidence="2 3" key="1">
    <citation type="submission" date="2020-08" db="EMBL/GenBank/DDBJ databases">
        <title>Sequencing the genomes of 1000 actinobacteria strains.</title>
        <authorList>
            <person name="Klenk H.-P."/>
        </authorList>
    </citation>
    <scope>NUCLEOTIDE SEQUENCE [LARGE SCALE GENOMIC DNA]</scope>
    <source>
        <strain evidence="2 3">DSM 105784</strain>
    </source>
</reference>
<gene>
    <name evidence="2" type="ORF">HD599_001403</name>
</gene>
<dbReference type="InterPro" id="IPR036514">
    <property type="entry name" value="SGNH_hydro_sf"/>
</dbReference>
<dbReference type="RefSeq" id="WP_184235208.1">
    <property type="nucleotide sequence ID" value="NZ_JACHMJ010000001.1"/>
</dbReference>
<comment type="caution">
    <text evidence="2">The sequence shown here is derived from an EMBL/GenBank/DDBJ whole genome shotgun (WGS) entry which is preliminary data.</text>
</comment>